<gene>
    <name evidence="2" type="ORF">O181_102459</name>
</gene>
<proteinExistence type="predicted"/>
<evidence type="ECO:0000313" key="2">
    <source>
        <dbReference type="EMBL" id="MBW0562744.1"/>
    </source>
</evidence>
<dbReference type="EMBL" id="AVOT02073102">
    <property type="protein sequence ID" value="MBW0562744.1"/>
    <property type="molecule type" value="Genomic_DNA"/>
</dbReference>
<organism evidence="2 3">
    <name type="scientific">Austropuccinia psidii MF-1</name>
    <dbReference type="NCBI Taxonomy" id="1389203"/>
    <lineage>
        <taxon>Eukaryota</taxon>
        <taxon>Fungi</taxon>
        <taxon>Dikarya</taxon>
        <taxon>Basidiomycota</taxon>
        <taxon>Pucciniomycotina</taxon>
        <taxon>Pucciniomycetes</taxon>
        <taxon>Pucciniales</taxon>
        <taxon>Sphaerophragmiaceae</taxon>
        <taxon>Austropuccinia</taxon>
    </lineage>
</organism>
<dbReference type="Proteomes" id="UP000765509">
    <property type="component" value="Unassembled WGS sequence"/>
</dbReference>
<protein>
    <submittedName>
        <fullName evidence="2">Uncharacterized protein</fullName>
    </submittedName>
</protein>
<comment type="caution">
    <text evidence="2">The sequence shown here is derived from an EMBL/GenBank/DDBJ whole genome shotgun (WGS) entry which is preliminary data.</text>
</comment>
<accession>A0A9Q3PI95</accession>
<feature type="region of interest" description="Disordered" evidence="1">
    <location>
        <begin position="22"/>
        <end position="51"/>
    </location>
</feature>
<name>A0A9Q3PI95_9BASI</name>
<feature type="compositionally biased region" description="Polar residues" evidence="1">
    <location>
        <begin position="42"/>
        <end position="51"/>
    </location>
</feature>
<sequence>MQKRACDTPAKCTDEAKEYNKQRYDNTHMEPDFKEEDHVLDSQRNSPGNTQYSQCLVKPYFQTGGNKFPCRKKTTTPPDIVELEDFPGLVKKLIKARKIRLNGKDQRQYLATFKIRQQTKTNGWQRMPYQMGNLIQGDSGPLGGLKISLINDEPFLEGEYVSL</sequence>
<reference evidence="2" key="1">
    <citation type="submission" date="2021-03" db="EMBL/GenBank/DDBJ databases">
        <title>Draft genome sequence of rust myrtle Austropuccinia psidii MF-1, a brazilian biotype.</title>
        <authorList>
            <person name="Quecine M.C."/>
            <person name="Pachon D.M.R."/>
            <person name="Bonatelli M.L."/>
            <person name="Correr F.H."/>
            <person name="Franceschini L.M."/>
            <person name="Leite T.F."/>
            <person name="Margarido G.R.A."/>
            <person name="Almeida C.A."/>
            <person name="Ferrarezi J.A."/>
            <person name="Labate C.A."/>
        </authorList>
    </citation>
    <scope>NUCLEOTIDE SEQUENCE</scope>
    <source>
        <strain evidence="2">MF-1</strain>
    </source>
</reference>
<feature type="compositionally biased region" description="Basic and acidic residues" evidence="1">
    <location>
        <begin position="22"/>
        <end position="41"/>
    </location>
</feature>
<dbReference type="AlphaFoldDB" id="A0A9Q3PI95"/>
<keyword evidence="3" id="KW-1185">Reference proteome</keyword>
<evidence type="ECO:0000313" key="3">
    <source>
        <dbReference type="Proteomes" id="UP000765509"/>
    </source>
</evidence>
<evidence type="ECO:0000256" key="1">
    <source>
        <dbReference type="SAM" id="MobiDB-lite"/>
    </source>
</evidence>